<accession>A0A284RH69</accession>
<feature type="domain" description="CxC2-like cysteine cluster KDZ transposase-associated" evidence="2">
    <location>
        <begin position="559"/>
        <end position="667"/>
    </location>
</feature>
<dbReference type="OrthoDB" id="3056576at2759"/>
<dbReference type="PANTHER" id="PTHR33104:SF2">
    <property type="entry name" value="CXC3 LIKE CYSTEINE CLUSTER DOMAIN-CONTAINING PROTEIN"/>
    <property type="match status" value="1"/>
</dbReference>
<dbReference type="Pfam" id="PF18758">
    <property type="entry name" value="KDZ"/>
    <property type="match status" value="1"/>
</dbReference>
<evidence type="ECO:0000313" key="3">
    <source>
        <dbReference type="EMBL" id="SJL08077.1"/>
    </source>
</evidence>
<feature type="compositionally biased region" description="Basic and acidic residues" evidence="1">
    <location>
        <begin position="1357"/>
        <end position="1386"/>
    </location>
</feature>
<gene>
    <name evidence="3" type="ORF">ARMOST_11439</name>
</gene>
<evidence type="ECO:0000313" key="4">
    <source>
        <dbReference type="Proteomes" id="UP000219338"/>
    </source>
</evidence>
<proteinExistence type="predicted"/>
<evidence type="ECO:0000259" key="2">
    <source>
        <dbReference type="Pfam" id="PF18803"/>
    </source>
</evidence>
<dbReference type="InterPro" id="IPR040521">
    <property type="entry name" value="KDZ"/>
</dbReference>
<feature type="compositionally biased region" description="Basic residues" evidence="1">
    <location>
        <begin position="1345"/>
        <end position="1356"/>
    </location>
</feature>
<evidence type="ECO:0000256" key="1">
    <source>
        <dbReference type="SAM" id="MobiDB-lite"/>
    </source>
</evidence>
<dbReference type="PANTHER" id="PTHR33104">
    <property type="entry name" value="SI:DKEY-29D5.2"/>
    <property type="match status" value="1"/>
</dbReference>
<organism evidence="3 4">
    <name type="scientific">Armillaria ostoyae</name>
    <name type="common">Armillaria root rot fungus</name>
    <dbReference type="NCBI Taxonomy" id="47428"/>
    <lineage>
        <taxon>Eukaryota</taxon>
        <taxon>Fungi</taxon>
        <taxon>Dikarya</taxon>
        <taxon>Basidiomycota</taxon>
        <taxon>Agaricomycotina</taxon>
        <taxon>Agaricomycetes</taxon>
        <taxon>Agaricomycetidae</taxon>
        <taxon>Agaricales</taxon>
        <taxon>Marasmiineae</taxon>
        <taxon>Physalacriaceae</taxon>
        <taxon>Armillaria</taxon>
    </lineage>
</organism>
<dbReference type="InterPro" id="IPR041457">
    <property type="entry name" value="CxC2_KDZ-assoc"/>
</dbReference>
<dbReference type="EMBL" id="FUEG01000009">
    <property type="protein sequence ID" value="SJL08077.1"/>
    <property type="molecule type" value="Genomic_DNA"/>
</dbReference>
<feature type="region of interest" description="Disordered" evidence="1">
    <location>
        <begin position="1"/>
        <end position="23"/>
    </location>
</feature>
<name>A0A284RH69_ARMOS</name>
<protein>
    <recommendedName>
        <fullName evidence="2">CxC2-like cysteine cluster KDZ transposase-associated domain-containing protein</fullName>
    </recommendedName>
</protein>
<feature type="compositionally biased region" description="Acidic residues" evidence="1">
    <location>
        <begin position="1526"/>
        <end position="1536"/>
    </location>
</feature>
<feature type="region of interest" description="Disordered" evidence="1">
    <location>
        <begin position="1522"/>
        <end position="1570"/>
    </location>
</feature>
<reference evidence="4" key="1">
    <citation type="journal article" date="2017" name="Nat. Ecol. Evol.">
        <title>Genome expansion and lineage-specific genetic innovations in the forest pathogenic fungi Armillaria.</title>
        <authorList>
            <person name="Sipos G."/>
            <person name="Prasanna A.N."/>
            <person name="Walter M.C."/>
            <person name="O'Connor E."/>
            <person name="Balint B."/>
            <person name="Krizsan K."/>
            <person name="Kiss B."/>
            <person name="Hess J."/>
            <person name="Varga T."/>
            <person name="Slot J."/>
            <person name="Riley R."/>
            <person name="Boka B."/>
            <person name="Rigling D."/>
            <person name="Barry K."/>
            <person name="Lee J."/>
            <person name="Mihaltcheva S."/>
            <person name="LaButti K."/>
            <person name="Lipzen A."/>
            <person name="Waldron R."/>
            <person name="Moloney N.M."/>
            <person name="Sperisen C."/>
            <person name="Kredics L."/>
            <person name="Vagvoelgyi C."/>
            <person name="Patrignani A."/>
            <person name="Fitzpatrick D."/>
            <person name="Nagy I."/>
            <person name="Doyle S."/>
            <person name="Anderson J.B."/>
            <person name="Grigoriev I.V."/>
            <person name="Gueldener U."/>
            <person name="Muensterkoetter M."/>
            <person name="Nagy L.G."/>
        </authorList>
    </citation>
    <scope>NUCLEOTIDE SEQUENCE [LARGE SCALE GENOMIC DNA]</scope>
    <source>
        <strain evidence="4">C18/9</strain>
    </source>
</reference>
<keyword evidence="4" id="KW-1185">Reference proteome</keyword>
<feature type="region of interest" description="Disordered" evidence="1">
    <location>
        <begin position="159"/>
        <end position="201"/>
    </location>
</feature>
<feature type="region of interest" description="Disordered" evidence="1">
    <location>
        <begin position="1312"/>
        <end position="1394"/>
    </location>
</feature>
<dbReference type="Proteomes" id="UP000219338">
    <property type="component" value="Unassembled WGS sequence"/>
</dbReference>
<dbReference type="Pfam" id="PF18803">
    <property type="entry name" value="CxC2"/>
    <property type="match status" value="1"/>
</dbReference>
<sequence length="1570" mass="180402">MPRVQPIRQRISSSSPVVPKSERTALRSTDRAFDQGTIDNALKKCFRKLHQCLPTDFPQVCQHADHDGTCVGVVYMYHGGNSTLLGDAEERTPVCDPSHPNYCYLGTFFIWCKTYGVWGGWLSEPLLTLEQLQDDDVQMWLQRRQALVRRLSAARLLEHHSITPSPPSSTSSSARRKYRSPPHPPLSQPRKGVKDESGSRQTALSNDFVEIISSDDDHQLDSEKEPVTVLFWQKDSRSPALLRADGPSNCIEDILGLFDQQRVYQLYIPETLSWAVVRPQTQVVVHQGSCIALKCIQVEDLSKWDTHVGKLSDVLLDVWYVWFIHLHFEMINTNSRRSKALDCPEMMYDVYGAKKGQLPPFAFTMASSGQQALEARRRGKRKAGKAAEQTTYGDTIEFIEGTSEGLSHSIFQVPFVPDPVAKEEYEQRKQREIELAEREQIEAEAGEKDQTEKKRTQASVKLYIFNRQFLEEYRRDADLLTACDMALNTDATLGQTCCCGKGQIEVQCEDCPGYRATCRQCWIKEHSRYTWWHWALVWNTERDFFQRYDFSRVLEPAPVIQLGHHGDSCPNPTTPILLIHIHVNGIHTSRFGFCRCQALPEGLPYKEEVRHIRRTQLMQARLFPASAKRAGTAFSYPLMKMFQLQHLEGKVSVYDFVGALRRYTDNVFPYDIPDVSKQLRRAFRVWNLMKTQSRLGQSHGIDDVLTRRPPGNLVVWCTACPEPGFNMERGWETTSKRFMHLNQLNLGLDGNFHLNKLKKKPESDDISLFQGRAYYPEEEKYKEYLRVTPSSAESVGLIDGTKKSVCNNLKVVNTQNKRKFKTMEVTGVVNCACNHVCVFGTVDLHLGEQFRNTDAALLQALRLRMHGQEKSDLAIMLSYDCNCAYNKNLSVRFQGVAFDGVRACLETMRYMIPDLHVQGHQDDCIYLYGSGYFECNGHNHGEGIEQYWALINALGAQIRQMNNGYRQDTLIIHHGDHNWKKTYTQGYRLVIETADAKYMYRKKRDFYDSHSARCKEQYPEAFEEWQKVDRYHTFKDGKDIVSPYRFRSKQFPSLKSVITKMATIATATDELLKKKEELSLRKDEELSAADEKDEGNKSMPSARATTFLYEGIVLENDQRELLTRIRNEKTNPNETERDAIDREREKLGTRIFQWYREAPNPEIADVWDKVFETSAPVPETCKLLLPSAMSLALRQKMAFTDLVMEEYKLREGAAYDAIAEVRLRASTVAYMDETRQRDVKGQRHLTRSLRQLNDARNRLELGIQHYNAHRTAMKELGVHDGSSFPLPELSMQDTYRKTRTRKRAMGDSRKMDGRIFGNVTKGSTLGKGAGSSERQTAEFVGTQITRKKAHVVRKKKTQADSAKREDESSSNAREEKSTAKKMKTSEDPPEDAATSEEGWIWNLYKIRHPGMTDEEVEALEQEGDRVSFFRAEAERDRWLEQWEIKIAEFLRCIRSFDQYAVTWKVLALNNQSIGFKQYALEKANMYAMLGARARQEFETLGYGNALNRPAEQTLEDFMIAQREQYENEPDDWEEKEEASRGTKPPPSAGQTKAEQERALAIDEADSDDDQ</sequence>